<dbReference type="HOGENOM" id="CLU_025506_1_1_0"/>
<keyword evidence="1" id="KW-0067">ATP-binding</keyword>
<keyword evidence="4" id="KW-1185">Reference proteome</keyword>
<comment type="similarity">
    <text evidence="1">Belongs to the AAA ATPase family.</text>
</comment>
<sequence length="400" mass="45467">MLPEDAMVYDVSRRLADLFSDRHILETDDSDFDLIRYAAEGKCSLHLMDATHAQLDMTWDTRERQARTEPRNAFYEVLWRGKRLHCLSLTYGLCDTERHFLIAEREQDAHDLFSAVCTWGAEVRGEILVWRGGAWSRDKLLMKQIESASFDSLILADSLRDELLADFDGFFSARDLYARYGVAWKRGILLLGPPGNGKTHCIKAMIQRLGRPCLYVRSFRPAKGTVAQSIEAVFTKARAVAPCLLILEDLDSLVDEASRSFFLNEMDGFAENEGILTVATTNHPKKLDPALLDRPSRFDRKITFDLPAPPERLRFLTVTSGQREEAARIDETEIEEIVRLTEGFSFAYLKELGLSGLMAWVRDPVPGTMGQVLRSQVDTLRRQMKTTKPKPIVEEEDDDG</sequence>
<dbReference type="InterPro" id="IPR027417">
    <property type="entry name" value="P-loop_NTPase"/>
</dbReference>
<dbReference type="eggNOG" id="COG0465">
    <property type="taxonomic scope" value="Bacteria"/>
</dbReference>
<dbReference type="GO" id="GO:0042254">
    <property type="term" value="P:ribosome biogenesis"/>
    <property type="evidence" value="ECO:0007669"/>
    <property type="project" value="TreeGrafter"/>
</dbReference>
<protein>
    <submittedName>
        <fullName evidence="3">ATPase</fullName>
    </submittedName>
</protein>
<dbReference type="Gene3D" id="3.40.50.300">
    <property type="entry name" value="P-loop containing nucleotide triphosphate hydrolases"/>
    <property type="match status" value="1"/>
</dbReference>
<dbReference type="AlphaFoldDB" id="A0A068NTJ7"/>
<dbReference type="STRING" id="661478.OP10G_2682"/>
<name>A0A068NTJ7_FIMGI</name>
<dbReference type="InterPro" id="IPR003959">
    <property type="entry name" value="ATPase_AAA_core"/>
</dbReference>
<dbReference type="CDD" id="cd19481">
    <property type="entry name" value="RecA-like_protease"/>
    <property type="match status" value="1"/>
</dbReference>
<keyword evidence="1" id="KW-0547">Nucleotide-binding</keyword>
<dbReference type="OrthoDB" id="9806903at2"/>
<dbReference type="SMART" id="SM00382">
    <property type="entry name" value="AAA"/>
    <property type="match status" value="1"/>
</dbReference>
<dbReference type="InterPro" id="IPR003960">
    <property type="entry name" value="ATPase_AAA_CS"/>
</dbReference>
<dbReference type="KEGG" id="fgi:OP10G_2682"/>
<organism evidence="3 4">
    <name type="scientific">Fimbriimonas ginsengisoli Gsoil 348</name>
    <dbReference type="NCBI Taxonomy" id="661478"/>
    <lineage>
        <taxon>Bacteria</taxon>
        <taxon>Bacillati</taxon>
        <taxon>Armatimonadota</taxon>
        <taxon>Fimbriimonadia</taxon>
        <taxon>Fimbriimonadales</taxon>
        <taxon>Fimbriimonadaceae</taxon>
        <taxon>Fimbriimonas</taxon>
    </lineage>
</organism>
<dbReference type="RefSeq" id="WP_052547745.1">
    <property type="nucleotide sequence ID" value="NZ_CP007139.1"/>
</dbReference>
<dbReference type="GO" id="GO:1990275">
    <property type="term" value="F:preribosome binding"/>
    <property type="evidence" value="ECO:0007669"/>
    <property type="project" value="TreeGrafter"/>
</dbReference>
<dbReference type="PANTHER" id="PTHR23077">
    <property type="entry name" value="AAA-FAMILY ATPASE"/>
    <property type="match status" value="1"/>
</dbReference>
<evidence type="ECO:0000313" key="3">
    <source>
        <dbReference type="EMBL" id="AIE86050.1"/>
    </source>
</evidence>
<dbReference type="SUPFAM" id="SSF52540">
    <property type="entry name" value="P-loop containing nucleoside triphosphate hydrolases"/>
    <property type="match status" value="1"/>
</dbReference>
<evidence type="ECO:0000313" key="4">
    <source>
        <dbReference type="Proteomes" id="UP000027982"/>
    </source>
</evidence>
<dbReference type="EMBL" id="CP007139">
    <property type="protein sequence ID" value="AIE86050.1"/>
    <property type="molecule type" value="Genomic_DNA"/>
</dbReference>
<feature type="domain" description="AAA+ ATPase" evidence="2">
    <location>
        <begin position="184"/>
        <end position="308"/>
    </location>
</feature>
<dbReference type="InterPro" id="IPR003593">
    <property type="entry name" value="AAA+_ATPase"/>
</dbReference>
<dbReference type="GO" id="GO:0005524">
    <property type="term" value="F:ATP binding"/>
    <property type="evidence" value="ECO:0007669"/>
    <property type="project" value="UniProtKB-KW"/>
</dbReference>
<dbReference type="GO" id="GO:0003723">
    <property type="term" value="F:RNA binding"/>
    <property type="evidence" value="ECO:0007669"/>
    <property type="project" value="TreeGrafter"/>
</dbReference>
<dbReference type="PANTHER" id="PTHR23077:SF132">
    <property type="entry name" value="ATP-DEPENDENT ZN PROTEASE"/>
    <property type="match status" value="1"/>
</dbReference>
<evidence type="ECO:0000259" key="2">
    <source>
        <dbReference type="SMART" id="SM00382"/>
    </source>
</evidence>
<dbReference type="Proteomes" id="UP000027982">
    <property type="component" value="Chromosome"/>
</dbReference>
<reference evidence="3 4" key="1">
    <citation type="journal article" date="2014" name="PLoS ONE">
        <title>The first complete genome sequence of the class fimbriimonadia in the phylum armatimonadetes.</title>
        <authorList>
            <person name="Hu Z.Y."/>
            <person name="Wang Y.Z."/>
            <person name="Im W.T."/>
            <person name="Wang S.Y."/>
            <person name="Zhao G.P."/>
            <person name="Zheng H.J."/>
            <person name="Quan Z.X."/>
        </authorList>
    </citation>
    <scope>NUCLEOTIDE SEQUENCE [LARGE SCALE GENOMIC DNA]</scope>
    <source>
        <strain evidence="3">Gsoil 348</strain>
    </source>
</reference>
<dbReference type="PROSITE" id="PS00674">
    <property type="entry name" value="AAA"/>
    <property type="match status" value="1"/>
</dbReference>
<accession>A0A068NTJ7</accession>
<gene>
    <name evidence="3" type="ORF">OP10G_2682</name>
</gene>
<evidence type="ECO:0000256" key="1">
    <source>
        <dbReference type="RuleBase" id="RU003651"/>
    </source>
</evidence>
<dbReference type="GO" id="GO:0016887">
    <property type="term" value="F:ATP hydrolysis activity"/>
    <property type="evidence" value="ECO:0007669"/>
    <property type="project" value="InterPro"/>
</dbReference>
<dbReference type="InterPro" id="IPR050168">
    <property type="entry name" value="AAA_ATPase_domain"/>
</dbReference>
<proteinExistence type="inferred from homology"/>
<dbReference type="Pfam" id="PF00004">
    <property type="entry name" value="AAA"/>
    <property type="match status" value="1"/>
</dbReference>